<dbReference type="RefSeq" id="WP_138058116.1">
    <property type="nucleotide sequence ID" value="NZ_VAWE01000002.1"/>
</dbReference>
<feature type="compositionally biased region" description="Basic and acidic residues" evidence="1">
    <location>
        <begin position="1"/>
        <end position="19"/>
    </location>
</feature>
<accession>A0A5R9DU65</accession>
<evidence type="ECO:0000256" key="1">
    <source>
        <dbReference type="SAM" id="MobiDB-lite"/>
    </source>
</evidence>
<dbReference type="AlphaFoldDB" id="A0A5R9DU65"/>
<proteinExistence type="predicted"/>
<gene>
    <name evidence="2" type="ORF">FEF34_38585</name>
</gene>
<name>A0A5R9DU65_9ACTN</name>
<comment type="caution">
    <text evidence="2">The sequence shown here is derived from an EMBL/GenBank/DDBJ whole genome shotgun (WGS) entry which is preliminary data.</text>
</comment>
<evidence type="ECO:0000313" key="2">
    <source>
        <dbReference type="EMBL" id="TLQ39304.1"/>
    </source>
</evidence>
<dbReference type="Proteomes" id="UP000305921">
    <property type="component" value="Unassembled WGS sequence"/>
</dbReference>
<evidence type="ECO:0000313" key="3">
    <source>
        <dbReference type="Proteomes" id="UP000305921"/>
    </source>
</evidence>
<keyword evidence="3" id="KW-1185">Reference proteome</keyword>
<dbReference type="EMBL" id="VAWE01000002">
    <property type="protein sequence ID" value="TLQ39304.1"/>
    <property type="molecule type" value="Genomic_DNA"/>
</dbReference>
<reference evidence="2 3" key="1">
    <citation type="submission" date="2019-05" db="EMBL/GenBank/DDBJ databases">
        <title>Streptomyces marianii sp. nov., a novel marine actinomycete from southern coast of India.</title>
        <authorList>
            <person name="Iniyan A.M."/>
            <person name="Wink J."/>
            <person name="Ramprasad E."/>
            <person name="Ramana C.V."/>
            <person name="Bunk B."/>
            <person name="Sproer C."/>
            <person name="Joseph F.-J.R.S."/>
            <person name="Vincent S.G.P."/>
        </authorList>
    </citation>
    <scope>NUCLEOTIDE SEQUENCE [LARGE SCALE GENOMIC DNA]</scope>
    <source>
        <strain evidence="2 3">ICN19</strain>
    </source>
</reference>
<protein>
    <submittedName>
        <fullName evidence="2">Uncharacterized protein</fullName>
    </submittedName>
</protein>
<organism evidence="2 3">
    <name type="scientific">Streptomyces marianii</name>
    <dbReference type="NCBI Taxonomy" id="1817406"/>
    <lineage>
        <taxon>Bacteria</taxon>
        <taxon>Bacillati</taxon>
        <taxon>Actinomycetota</taxon>
        <taxon>Actinomycetes</taxon>
        <taxon>Kitasatosporales</taxon>
        <taxon>Streptomycetaceae</taxon>
        <taxon>Streptomyces</taxon>
    </lineage>
</organism>
<sequence>MSHVSERPARVERRADRAGTAHSRTIAHAVAPEVLHRASEVADAYLAKLTLAADTASKAVHR</sequence>
<feature type="region of interest" description="Disordered" evidence="1">
    <location>
        <begin position="1"/>
        <end position="24"/>
    </location>
</feature>